<dbReference type="EMBL" id="CAJNJA010071598">
    <property type="protein sequence ID" value="CAE7904362.1"/>
    <property type="molecule type" value="Genomic_DNA"/>
</dbReference>
<gene>
    <name evidence="1" type="ORF">SNEC2469_LOCUS30564</name>
</gene>
<keyword evidence="2" id="KW-1185">Reference proteome</keyword>
<comment type="caution">
    <text evidence="1">The sequence shown here is derived from an EMBL/GenBank/DDBJ whole genome shotgun (WGS) entry which is preliminary data.</text>
</comment>
<dbReference type="AlphaFoldDB" id="A0A813BH27"/>
<protein>
    <submittedName>
        <fullName evidence="1">Uncharacterized protein</fullName>
    </submittedName>
</protein>
<proteinExistence type="predicted"/>
<dbReference type="Proteomes" id="UP000601435">
    <property type="component" value="Unassembled WGS sequence"/>
</dbReference>
<dbReference type="OrthoDB" id="425507at2759"/>
<organism evidence="1 2">
    <name type="scientific">Symbiodinium necroappetens</name>
    <dbReference type="NCBI Taxonomy" id="1628268"/>
    <lineage>
        <taxon>Eukaryota</taxon>
        <taxon>Sar</taxon>
        <taxon>Alveolata</taxon>
        <taxon>Dinophyceae</taxon>
        <taxon>Suessiales</taxon>
        <taxon>Symbiodiniaceae</taxon>
        <taxon>Symbiodinium</taxon>
    </lineage>
</organism>
<accession>A0A813BH27</accession>
<evidence type="ECO:0000313" key="1">
    <source>
        <dbReference type="EMBL" id="CAE7904362.1"/>
    </source>
</evidence>
<sequence>MVTKHYMGQGRTIAEVLRNVKAQNPLPVIDDIVAAIPHVAAEIVQLIGADVTSDIVESVRGTLYAYTGVGVSAGVFLGWLDTDGYAMMGALGQASLLKSVALSFRVGISEDKMSSRLVMVVGNVGFEATLKLRVPPPSVGSAEKALTLTEGSDSIQNMPQLVS</sequence>
<name>A0A813BH27_9DINO</name>
<reference evidence="1" key="1">
    <citation type="submission" date="2021-02" db="EMBL/GenBank/DDBJ databases">
        <authorList>
            <person name="Dougan E. K."/>
            <person name="Rhodes N."/>
            <person name="Thang M."/>
            <person name="Chan C."/>
        </authorList>
    </citation>
    <scope>NUCLEOTIDE SEQUENCE</scope>
</reference>
<evidence type="ECO:0000313" key="2">
    <source>
        <dbReference type="Proteomes" id="UP000601435"/>
    </source>
</evidence>